<dbReference type="InterPro" id="IPR019756">
    <property type="entry name" value="Pept_S26A_signal_pept_1_Ser-AS"/>
</dbReference>
<dbReference type="AlphaFoldDB" id="A0A2A2H2R6"/>
<dbReference type="CDD" id="cd06462">
    <property type="entry name" value="Peptidase_S24_S26"/>
    <property type="match status" value="1"/>
</dbReference>
<evidence type="ECO:0000313" key="4">
    <source>
        <dbReference type="EMBL" id="PAV03624.1"/>
    </source>
</evidence>
<keyword evidence="1" id="KW-0645">Protease</keyword>
<dbReference type="Proteomes" id="UP000217784">
    <property type="component" value="Unassembled WGS sequence"/>
</dbReference>
<accession>A0A2A2H2R6</accession>
<keyword evidence="2" id="KW-0378">Hydrolase</keyword>
<evidence type="ECO:0000259" key="3">
    <source>
        <dbReference type="Pfam" id="PF00717"/>
    </source>
</evidence>
<dbReference type="PROSITE" id="PS00501">
    <property type="entry name" value="SPASE_I_1"/>
    <property type="match status" value="1"/>
</dbReference>
<evidence type="ECO:0000256" key="1">
    <source>
        <dbReference type="ARBA" id="ARBA00022670"/>
    </source>
</evidence>
<dbReference type="SUPFAM" id="SSF51306">
    <property type="entry name" value="LexA/Signal peptidase"/>
    <property type="match status" value="1"/>
</dbReference>
<sequence length="235" mass="25399">MKSKTAIIIGAIILIIAAASAATFLSGQSTDTTINSSNQQQSAPIVEPNEIGITVKTDGKNVTVQATSVPADVQVPSKMITEMKNKAYNDIQSYSSTSSSLKSDMQTIAKKYNFTANITLTSQFGTNQLPFLAIVSGTSMIPTLKDGQEVTALKTKNIKVGDIVISRHSTYGLIVKRVATIENGKVYLKSDNREISNYIKETTLSDGVVEISNITKTPLDTWRSIRDIVGVVKDY</sequence>
<keyword evidence="5" id="KW-1185">Reference proteome</keyword>
<dbReference type="EMBL" id="LMVM01000037">
    <property type="protein sequence ID" value="PAV03624.1"/>
    <property type="molecule type" value="Genomic_DNA"/>
</dbReference>
<protein>
    <recommendedName>
        <fullName evidence="3">Peptidase S24/S26A/S26B/S26C domain-containing protein</fullName>
    </recommendedName>
</protein>
<organism evidence="4 5">
    <name type="scientific">Methanobacterium bryantii</name>
    <dbReference type="NCBI Taxonomy" id="2161"/>
    <lineage>
        <taxon>Archaea</taxon>
        <taxon>Methanobacteriati</taxon>
        <taxon>Methanobacteriota</taxon>
        <taxon>Methanomada group</taxon>
        <taxon>Methanobacteria</taxon>
        <taxon>Methanobacteriales</taxon>
        <taxon>Methanobacteriaceae</taxon>
        <taxon>Methanobacterium</taxon>
    </lineage>
</organism>
<dbReference type="Pfam" id="PF00717">
    <property type="entry name" value="Peptidase_S24"/>
    <property type="match status" value="1"/>
</dbReference>
<dbReference type="GO" id="GO:0004252">
    <property type="term" value="F:serine-type endopeptidase activity"/>
    <property type="evidence" value="ECO:0007669"/>
    <property type="project" value="InterPro"/>
</dbReference>
<comment type="caution">
    <text evidence="4">The sequence shown here is derived from an EMBL/GenBank/DDBJ whole genome shotgun (WGS) entry which is preliminary data.</text>
</comment>
<name>A0A2A2H2R6_METBR</name>
<proteinExistence type="predicted"/>
<feature type="domain" description="Peptidase S24/S26A/S26B/S26C" evidence="3">
    <location>
        <begin position="118"/>
        <end position="196"/>
    </location>
</feature>
<evidence type="ECO:0000313" key="5">
    <source>
        <dbReference type="Proteomes" id="UP000217784"/>
    </source>
</evidence>
<dbReference type="InterPro" id="IPR036286">
    <property type="entry name" value="LexA/Signal_pep-like_sf"/>
</dbReference>
<reference evidence="4 5" key="1">
    <citation type="journal article" date="2017" name="BMC Genomics">
        <title>Genomic analysis of methanogenic archaea reveals a shift towards energy conservation.</title>
        <authorList>
            <person name="Gilmore S.P."/>
            <person name="Henske J.K."/>
            <person name="Sexton J.A."/>
            <person name="Solomon K.V."/>
            <person name="Seppala S."/>
            <person name="Yoo J.I."/>
            <person name="Huyett L.M."/>
            <person name="Pressman A."/>
            <person name="Cogan J.Z."/>
            <person name="Kivenson V."/>
            <person name="Peng X."/>
            <person name="Tan Y."/>
            <person name="Valentine D.L."/>
            <person name="O'Malley M.A."/>
        </authorList>
    </citation>
    <scope>NUCLEOTIDE SEQUENCE [LARGE SCALE GENOMIC DNA]</scope>
    <source>
        <strain evidence="4 5">M.o.H.</strain>
    </source>
</reference>
<dbReference type="InterPro" id="IPR015927">
    <property type="entry name" value="Peptidase_S24_S26A/B/C"/>
</dbReference>
<gene>
    <name evidence="4" type="ORF">ASJ80_01235</name>
</gene>
<dbReference type="GO" id="GO:0006508">
    <property type="term" value="P:proteolysis"/>
    <property type="evidence" value="ECO:0007669"/>
    <property type="project" value="UniProtKB-KW"/>
</dbReference>
<dbReference type="OrthoDB" id="74319at2157"/>
<dbReference type="Gene3D" id="2.10.109.10">
    <property type="entry name" value="Umud Fragment, subunit A"/>
    <property type="match status" value="1"/>
</dbReference>
<evidence type="ECO:0000256" key="2">
    <source>
        <dbReference type="ARBA" id="ARBA00022801"/>
    </source>
</evidence>
<dbReference type="GO" id="GO:0016020">
    <property type="term" value="C:membrane"/>
    <property type="evidence" value="ECO:0007669"/>
    <property type="project" value="InterPro"/>
</dbReference>
<dbReference type="RefSeq" id="WP_069583904.1">
    <property type="nucleotide sequence ID" value="NZ_LMVM01000037.1"/>
</dbReference>